<feature type="transmembrane region" description="Helical" evidence="2">
    <location>
        <begin position="202"/>
        <end position="220"/>
    </location>
</feature>
<evidence type="ECO:0000313" key="5">
    <source>
        <dbReference type="Proteomes" id="UP000179642"/>
    </source>
</evidence>
<dbReference type="OrthoDB" id="4224804at2"/>
<dbReference type="RefSeq" id="WP_071380065.1">
    <property type="nucleotide sequence ID" value="NZ_MLYO01000015.1"/>
</dbReference>
<feature type="region of interest" description="Disordered" evidence="1">
    <location>
        <begin position="150"/>
        <end position="186"/>
    </location>
</feature>
<evidence type="ECO:0000256" key="1">
    <source>
        <dbReference type="SAM" id="MobiDB-lite"/>
    </source>
</evidence>
<evidence type="ECO:0000256" key="3">
    <source>
        <dbReference type="SAM" id="SignalP"/>
    </source>
</evidence>
<keyword evidence="3" id="KW-0732">Signal</keyword>
<keyword evidence="2" id="KW-0812">Transmembrane</keyword>
<dbReference type="EMBL" id="MLYO01000015">
    <property type="protein sequence ID" value="OIK06334.1"/>
    <property type="molecule type" value="Genomic_DNA"/>
</dbReference>
<keyword evidence="2" id="KW-0472">Membrane</keyword>
<proteinExistence type="predicted"/>
<dbReference type="AlphaFoldDB" id="A0A1S2QJT5"/>
<sequence>MKHRPWVTAPLAGAAIILASPPGGAAAHATVRHTPVSLRVREGDRDDDHRNPWRDCHSHRRVVLISPTLRAFLTNGRRGPEALVLKGTPKSTTWSPEQPWDKFTVAKYLNADYPATTTAQYAFTIKEFFRVHPLFVVNSYDNHKRAFPFPEAHCDDHNRDDGEDRDPPHGDRPSTGPCKDSPARHAGTAAGWSSGLLSTQHILIAAGGLIMLLGMLATAWHRRRRSND</sequence>
<feature type="compositionally biased region" description="Basic and acidic residues" evidence="1">
    <location>
        <begin position="152"/>
        <end position="172"/>
    </location>
</feature>
<feature type="chain" id="PRO_5038640018" description="Gram-positive cocci surface proteins LPxTG domain-containing protein" evidence="3">
    <location>
        <begin position="26"/>
        <end position="228"/>
    </location>
</feature>
<gene>
    <name evidence="4" type="ORF">BIV23_08045</name>
</gene>
<name>A0A1S2QJT5_9ACTN</name>
<keyword evidence="2" id="KW-1133">Transmembrane helix</keyword>
<accession>A0A1S2QJT5</accession>
<comment type="caution">
    <text evidence="4">The sequence shown here is derived from an EMBL/GenBank/DDBJ whole genome shotgun (WGS) entry which is preliminary data.</text>
</comment>
<evidence type="ECO:0000313" key="4">
    <source>
        <dbReference type="EMBL" id="OIK06334.1"/>
    </source>
</evidence>
<reference evidence="4 5" key="1">
    <citation type="submission" date="2016-10" db="EMBL/GenBank/DDBJ databases">
        <title>Genome sequence of Streptomyces sp. MUSC 1.</title>
        <authorList>
            <person name="Lee L.-H."/>
            <person name="Ser H.-L."/>
            <person name="Law J.W.-F."/>
        </authorList>
    </citation>
    <scope>NUCLEOTIDE SEQUENCE [LARGE SCALE GENOMIC DNA]</scope>
    <source>
        <strain evidence="4 5">MUSC 1</strain>
    </source>
</reference>
<dbReference type="Proteomes" id="UP000179642">
    <property type="component" value="Unassembled WGS sequence"/>
</dbReference>
<protein>
    <recommendedName>
        <fullName evidence="6">Gram-positive cocci surface proteins LPxTG domain-containing protein</fullName>
    </recommendedName>
</protein>
<organism evidence="4 5">
    <name type="scientific">Streptomyces monashensis</name>
    <dbReference type="NCBI Taxonomy" id="1678012"/>
    <lineage>
        <taxon>Bacteria</taxon>
        <taxon>Bacillati</taxon>
        <taxon>Actinomycetota</taxon>
        <taxon>Actinomycetes</taxon>
        <taxon>Kitasatosporales</taxon>
        <taxon>Streptomycetaceae</taxon>
        <taxon>Streptomyces</taxon>
    </lineage>
</organism>
<evidence type="ECO:0008006" key="6">
    <source>
        <dbReference type="Google" id="ProtNLM"/>
    </source>
</evidence>
<keyword evidence="5" id="KW-1185">Reference proteome</keyword>
<evidence type="ECO:0000256" key="2">
    <source>
        <dbReference type="SAM" id="Phobius"/>
    </source>
</evidence>
<feature type="signal peptide" evidence="3">
    <location>
        <begin position="1"/>
        <end position="25"/>
    </location>
</feature>